<name>A0AAV5MAV0_9ROSI</name>
<sequence>MLVQVLVYCFTFFYKDSQLVSAVSFSDLGEEYYAPFSNFF</sequence>
<evidence type="ECO:0000313" key="1">
    <source>
        <dbReference type="EMBL" id="GKV46910.1"/>
    </source>
</evidence>
<comment type="caution">
    <text evidence="1">The sequence shown here is derived from an EMBL/GenBank/DDBJ whole genome shotgun (WGS) entry which is preliminary data.</text>
</comment>
<proteinExistence type="predicted"/>
<keyword evidence="2" id="KW-1185">Reference proteome</keyword>
<dbReference type="Proteomes" id="UP001054252">
    <property type="component" value="Unassembled WGS sequence"/>
</dbReference>
<gene>
    <name evidence="1" type="ORF">SLEP1_g53869</name>
</gene>
<dbReference type="EMBL" id="BPVZ01000218">
    <property type="protein sequence ID" value="GKV46910.1"/>
    <property type="molecule type" value="Genomic_DNA"/>
</dbReference>
<organism evidence="1 2">
    <name type="scientific">Rubroshorea leprosula</name>
    <dbReference type="NCBI Taxonomy" id="152421"/>
    <lineage>
        <taxon>Eukaryota</taxon>
        <taxon>Viridiplantae</taxon>
        <taxon>Streptophyta</taxon>
        <taxon>Embryophyta</taxon>
        <taxon>Tracheophyta</taxon>
        <taxon>Spermatophyta</taxon>
        <taxon>Magnoliopsida</taxon>
        <taxon>eudicotyledons</taxon>
        <taxon>Gunneridae</taxon>
        <taxon>Pentapetalae</taxon>
        <taxon>rosids</taxon>
        <taxon>malvids</taxon>
        <taxon>Malvales</taxon>
        <taxon>Dipterocarpaceae</taxon>
        <taxon>Rubroshorea</taxon>
    </lineage>
</organism>
<protein>
    <submittedName>
        <fullName evidence="1">Uncharacterized protein</fullName>
    </submittedName>
</protein>
<accession>A0AAV5MAV0</accession>
<dbReference type="AlphaFoldDB" id="A0AAV5MAV0"/>
<reference evidence="1 2" key="1">
    <citation type="journal article" date="2021" name="Commun. Biol.">
        <title>The genome of Shorea leprosula (Dipterocarpaceae) highlights the ecological relevance of drought in aseasonal tropical rainforests.</title>
        <authorList>
            <person name="Ng K.K.S."/>
            <person name="Kobayashi M.J."/>
            <person name="Fawcett J.A."/>
            <person name="Hatakeyama M."/>
            <person name="Paape T."/>
            <person name="Ng C.H."/>
            <person name="Ang C.C."/>
            <person name="Tnah L.H."/>
            <person name="Lee C.T."/>
            <person name="Nishiyama T."/>
            <person name="Sese J."/>
            <person name="O'Brien M.J."/>
            <person name="Copetti D."/>
            <person name="Mohd Noor M.I."/>
            <person name="Ong R.C."/>
            <person name="Putra M."/>
            <person name="Sireger I.Z."/>
            <person name="Indrioko S."/>
            <person name="Kosugi Y."/>
            <person name="Izuno A."/>
            <person name="Isagi Y."/>
            <person name="Lee S.L."/>
            <person name="Shimizu K.K."/>
        </authorList>
    </citation>
    <scope>NUCLEOTIDE SEQUENCE [LARGE SCALE GENOMIC DNA]</scope>
    <source>
        <strain evidence="1">214</strain>
    </source>
</reference>
<evidence type="ECO:0000313" key="2">
    <source>
        <dbReference type="Proteomes" id="UP001054252"/>
    </source>
</evidence>